<feature type="transmembrane region" description="Helical" evidence="7">
    <location>
        <begin position="318"/>
        <end position="340"/>
    </location>
</feature>
<reference evidence="9 10" key="1">
    <citation type="submission" date="2020-10" db="EMBL/GenBank/DDBJ databases">
        <title>Haloactinobacterium sp. RN3S43, a bacterium isolated from saline soil.</title>
        <authorList>
            <person name="Sun J.-Q."/>
        </authorList>
    </citation>
    <scope>NUCLEOTIDE SEQUENCE [LARGE SCALE GENOMIC DNA]</scope>
    <source>
        <strain evidence="9 10">RN3S43</strain>
    </source>
</reference>
<feature type="region of interest" description="Disordered" evidence="6">
    <location>
        <begin position="1"/>
        <end position="23"/>
    </location>
</feature>
<dbReference type="GO" id="GO:0005886">
    <property type="term" value="C:plasma membrane"/>
    <property type="evidence" value="ECO:0007669"/>
    <property type="project" value="UniProtKB-SubCell"/>
</dbReference>
<feature type="transmembrane region" description="Helical" evidence="7">
    <location>
        <begin position="352"/>
        <end position="371"/>
    </location>
</feature>
<feature type="transmembrane region" description="Helical" evidence="7">
    <location>
        <begin position="220"/>
        <end position="241"/>
    </location>
</feature>
<accession>A0A7M1STC7</accession>
<feature type="transmembrane region" description="Helical" evidence="7">
    <location>
        <begin position="189"/>
        <end position="208"/>
    </location>
</feature>
<keyword evidence="10" id="KW-1185">Reference proteome</keyword>
<evidence type="ECO:0000256" key="1">
    <source>
        <dbReference type="ARBA" id="ARBA00004651"/>
    </source>
</evidence>
<dbReference type="PANTHER" id="PTHR42718:SF9">
    <property type="entry name" value="MAJOR FACILITATOR SUPERFAMILY MULTIDRUG TRANSPORTER MFSC"/>
    <property type="match status" value="1"/>
</dbReference>
<dbReference type="Gene3D" id="1.20.1720.10">
    <property type="entry name" value="Multidrug resistance protein D"/>
    <property type="match status" value="1"/>
</dbReference>
<dbReference type="PANTHER" id="PTHR42718">
    <property type="entry name" value="MAJOR FACILITATOR SUPERFAMILY MULTIDRUG TRANSPORTER MFSC"/>
    <property type="match status" value="1"/>
</dbReference>
<name>A0A7M1STC7_9MICO</name>
<keyword evidence="3 7" id="KW-0812">Transmembrane</keyword>
<evidence type="ECO:0000313" key="9">
    <source>
        <dbReference type="EMBL" id="QOR70829.1"/>
    </source>
</evidence>
<keyword evidence="4 7" id="KW-1133">Transmembrane helix</keyword>
<dbReference type="RefSeq" id="WP_193497501.1">
    <property type="nucleotide sequence ID" value="NZ_CP063169.1"/>
</dbReference>
<evidence type="ECO:0000256" key="6">
    <source>
        <dbReference type="SAM" id="MobiDB-lite"/>
    </source>
</evidence>
<gene>
    <name evidence="9" type="ORF">IM660_00455</name>
</gene>
<comment type="subcellular location">
    <subcellularLocation>
        <location evidence="1">Cell membrane</location>
        <topology evidence="1">Multi-pass membrane protein</topology>
    </subcellularLocation>
</comment>
<dbReference type="Proteomes" id="UP000593758">
    <property type="component" value="Chromosome"/>
</dbReference>
<feature type="compositionally biased region" description="Basic residues" evidence="6">
    <location>
        <begin position="7"/>
        <end position="20"/>
    </location>
</feature>
<evidence type="ECO:0000256" key="4">
    <source>
        <dbReference type="ARBA" id="ARBA00022989"/>
    </source>
</evidence>
<proteinExistence type="predicted"/>
<dbReference type="InterPro" id="IPR011701">
    <property type="entry name" value="MFS"/>
</dbReference>
<dbReference type="InterPro" id="IPR036259">
    <property type="entry name" value="MFS_trans_sf"/>
</dbReference>
<dbReference type="PROSITE" id="PS50850">
    <property type="entry name" value="MFS"/>
    <property type="match status" value="1"/>
</dbReference>
<organism evidence="9 10">
    <name type="scientific">Ruania alkalisoli</name>
    <dbReference type="NCBI Taxonomy" id="2779775"/>
    <lineage>
        <taxon>Bacteria</taxon>
        <taxon>Bacillati</taxon>
        <taxon>Actinomycetota</taxon>
        <taxon>Actinomycetes</taxon>
        <taxon>Micrococcales</taxon>
        <taxon>Ruaniaceae</taxon>
        <taxon>Ruania</taxon>
    </lineage>
</organism>
<protein>
    <submittedName>
        <fullName evidence="9">MFS transporter</fullName>
    </submittedName>
</protein>
<dbReference type="GO" id="GO:0022857">
    <property type="term" value="F:transmembrane transporter activity"/>
    <property type="evidence" value="ECO:0007669"/>
    <property type="project" value="InterPro"/>
</dbReference>
<sequence length="507" mass="51310">MTSSVHHAPRRRLALRRRPSRPGSATRWTARQWAALFCVLSGYVVGTLTMSGTAISLPAISAELQAGPAAMQWFVTGYLLATTCLVLIAGALGDRFGRRLVLRVSASVYTAGIAISAIAPTIVVLNAARISAGVGSAGLMACGAAVLTTSFTGSDRVKAFALCGAAGGIGMAIGPSAAGWIVGAVGWRGTFGVLAAASLLMVASTFFIKESRAEKPRPFDLIGAGMLIVGLSLLLLGISSMTSGNAPVGGGQLVGAALILALFIIRALRVSAPLLELSLLSDRIASAWLISAVMAAAGMSGFTVYLPTYLLVVHGLNAAAAGTWMLAFTVPLFIVPMIVSRWVNRGGSAPKIAAGCLVLAATAYLAFGLLATVGEVWVALIPTAALGFAIGSLTALSDAQLMSRVDSDRIGMAAGLLNTARSGATSIVLALFGAGLVVAIASRVGPRTADRLATGDVAAISESVAVDGFGHGWTLVLVGNGVLMLAAAAAFVGLILAGRRQAGRAAA</sequence>
<dbReference type="KEGG" id="halt:IM660_00455"/>
<feature type="transmembrane region" description="Helical" evidence="7">
    <location>
        <begin position="473"/>
        <end position="497"/>
    </location>
</feature>
<dbReference type="EMBL" id="CP063169">
    <property type="protein sequence ID" value="QOR70829.1"/>
    <property type="molecule type" value="Genomic_DNA"/>
</dbReference>
<dbReference type="SUPFAM" id="SSF103473">
    <property type="entry name" value="MFS general substrate transporter"/>
    <property type="match status" value="1"/>
</dbReference>
<dbReference type="Pfam" id="PF07690">
    <property type="entry name" value="MFS_1"/>
    <property type="match status" value="1"/>
</dbReference>
<feature type="transmembrane region" description="Helical" evidence="7">
    <location>
        <begin position="253"/>
        <end position="272"/>
    </location>
</feature>
<evidence type="ECO:0000256" key="2">
    <source>
        <dbReference type="ARBA" id="ARBA00022448"/>
    </source>
</evidence>
<feature type="transmembrane region" description="Helical" evidence="7">
    <location>
        <begin position="377"/>
        <end position="399"/>
    </location>
</feature>
<evidence type="ECO:0000259" key="8">
    <source>
        <dbReference type="PROSITE" id="PS50850"/>
    </source>
</evidence>
<feature type="transmembrane region" description="Helical" evidence="7">
    <location>
        <begin position="130"/>
        <end position="147"/>
    </location>
</feature>
<evidence type="ECO:0000313" key="10">
    <source>
        <dbReference type="Proteomes" id="UP000593758"/>
    </source>
</evidence>
<feature type="transmembrane region" description="Helical" evidence="7">
    <location>
        <begin position="100"/>
        <end position="124"/>
    </location>
</feature>
<dbReference type="InterPro" id="IPR020846">
    <property type="entry name" value="MFS_dom"/>
</dbReference>
<keyword evidence="5 7" id="KW-0472">Membrane</keyword>
<feature type="transmembrane region" description="Helical" evidence="7">
    <location>
        <begin position="284"/>
        <end position="306"/>
    </location>
</feature>
<dbReference type="CDD" id="cd17321">
    <property type="entry name" value="MFS_MMR_MDR_like"/>
    <property type="match status" value="1"/>
</dbReference>
<feature type="transmembrane region" description="Helical" evidence="7">
    <location>
        <begin position="71"/>
        <end position="93"/>
    </location>
</feature>
<evidence type="ECO:0000256" key="5">
    <source>
        <dbReference type="ARBA" id="ARBA00023136"/>
    </source>
</evidence>
<dbReference type="AlphaFoldDB" id="A0A7M1STC7"/>
<feature type="transmembrane region" description="Helical" evidence="7">
    <location>
        <begin position="159"/>
        <end position="183"/>
    </location>
</feature>
<keyword evidence="2" id="KW-0813">Transport</keyword>
<feature type="transmembrane region" description="Helical" evidence="7">
    <location>
        <begin position="420"/>
        <end position="441"/>
    </location>
</feature>
<dbReference type="Gene3D" id="1.20.1250.20">
    <property type="entry name" value="MFS general substrate transporter like domains"/>
    <property type="match status" value="1"/>
</dbReference>
<feature type="domain" description="Major facilitator superfamily (MFS) profile" evidence="8">
    <location>
        <begin position="30"/>
        <end position="505"/>
    </location>
</feature>
<evidence type="ECO:0000256" key="7">
    <source>
        <dbReference type="SAM" id="Phobius"/>
    </source>
</evidence>
<evidence type="ECO:0000256" key="3">
    <source>
        <dbReference type="ARBA" id="ARBA00022692"/>
    </source>
</evidence>